<sequence>MGIDGKVVQGNGHTRSLPRPMTERTRTPHALWDEELAHAAAANPALPVATAVRLVGAL</sequence>
<evidence type="ECO:0008006" key="4">
    <source>
        <dbReference type="Google" id="ProtNLM"/>
    </source>
</evidence>
<dbReference type="Proteomes" id="UP000600946">
    <property type="component" value="Unassembled WGS sequence"/>
</dbReference>
<name>A0ABQ3ABC4_9ACTN</name>
<reference evidence="3" key="1">
    <citation type="journal article" date="2019" name="Int. J. Syst. Evol. Microbiol.">
        <title>The Global Catalogue of Microorganisms (GCM) 10K type strain sequencing project: providing services to taxonomists for standard genome sequencing and annotation.</title>
        <authorList>
            <consortium name="The Broad Institute Genomics Platform"/>
            <consortium name="The Broad Institute Genome Sequencing Center for Infectious Disease"/>
            <person name="Wu L."/>
            <person name="Ma J."/>
        </authorList>
    </citation>
    <scope>NUCLEOTIDE SEQUENCE [LARGE SCALE GENOMIC DNA]</scope>
    <source>
        <strain evidence="3">JCM 4594</strain>
    </source>
</reference>
<accession>A0ABQ3ABC4</accession>
<organism evidence="2 3">
    <name type="scientific">Streptomyces xanthochromogenes</name>
    <dbReference type="NCBI Taxonomy" id="67384"/>
    <lineage>
        <taxon>Bacteria</taxon>
        <taxon>Bacillati</taxon>
        <taxon>Actinomycetota</taxon>
        <taxon>Actinomycetes</taxon>
        <taxon>Kitasatosporales</taxon>
        <taxon>Streptomycetaceae</taxon>
        <taxon>Streptomyces</taxon>
    </lineage>
</organism>
<keyword evidence="3" id="KW-1185">Reference proteome</keyword>
<feature type="region of interest" description="Disordered" evidence="1">
    <location>
        <begin position="1"/>
        <end position="25"/>
    </location>
</feature>
<evidence type="ECO:0000256" key="1">
    <source>
        <dbReference type="SAM" id="MobiDB-lite"/>
    </source>
</evidence>
<evidence type="ECO:0000313" key="2">
    <source>
        <dbReference type="EMBL" id="GGY44982.1"/>
    </source>
</evidence>
<gene>
    <name evidence="2" type="ORF">GCM10010326_43790</name>
</gene>
<protein>
    <recommendedName>
        <fullName evidence="4">Transposase</fullName>
    </recommendedName>
</protein>
<dbReference type="EMBL" id="BMUU01000007">
    <property type="protein sequence ID" value="GGY44982.1"/>
    <property type="molecule type" value="Genomic_DNA"/>
</dbReference>
<proteinExistence type="predicted"/>
<evidence type="ECO:0000313" key="3">
    <source>
        <dbReference type="Proteomes" id="UP000600946"/>
    </source>
</evidence>
<comment type="caution">
    <text evidence="2">The sequence shown here is derived from an EMBL/GenBank/DDBJ whole genome shotgun (WGS) entry which is preliminary data.</text>
</comment>